<dbReference type="Proteomes" id="UP001381003">
    <property type="component" value="Chromosome"/>
</dbReference>
<dbReference type="InterPro" id="IPR046075">
    <property type="entry name" value="DUF6093"/>
</dbReference>
<organism evidence="1 2">
    <name type="scientific">Janibacter terrae</name>
    <dbReference type="NCBI Taxonomy" id="103817"/>
    <lineage>
        <taxon>Bacteria</taxon>
        <taxon>Bacillati</taxon>
        <taxon>Actinomycetota</taxon>
        <taxon>Actinomycetes</taxon>
        <taxon>Micrococcales</taxon>
        <taxon>Intrasporangiaceae</taxon>
        <taxon>Janibacter</taxon>
    </lineage>
</organism>
<sequence length="129" mass="13882">MSTGRVNLTSLRHYVDQTLTATGTLGTTERVMDPVTLEYVDTLVPAWTGRLLAYPRDLAADVVVGGAEYTVSRYVVLLPEDAPVEIGHRLVITDSPDAPALTELDFTIVDAPVSAWGVARQCVAEVVTP</sequence>
<gene>
    <name evidence="1" type="ORF">N5P18_15695</name>
</gene>
<proteinExistence type="predicted"/>
<protein>
    <submittedName>
        <fullName evidence="1">DUF6093 family protein</fullName>
    </submittedName>
</protein>
<dbReference type="Pfam" id="PF19586">
    <property type="entry name" value="DUF6093"/>
    <property type="match status" value="1"/>
</dbReference>
<reference evidence="1 2" key="1">
    <citation type="submission" date="2022-09" db="EMBL/GenBank/DDBJ databases">
        <title>Complete genome sequence of Janibacter terrae strain COS04-44, PCL-degrading bacteria isolated from oil spilled coast.</title>
        <authorList>
            <person name="Park H."/>
            <person name="Kim J.Y."/>
            <person name="An S.H."/>
            <person name="Lee C.M."/>
            <person name="Weon H.-Y."/>
        </authorList>
    </citation>
    <scope>NUCLEOTIDE SEQUENCE [LARGE SCALE GENOMIC DNA]</scope>
    <source>
        <strain evidence="1 2">COS04-44</strain>
    </source>
</reference>
<name>A0ABZ2FFR5_9MICO</name>
<accession>A0ABZ2FFR5</accession>
<evidence type="ECO:0000313" key="2">
    <source>
        <dbReference type="Proteomes" id="UP001381003"/>
    </source>
</evidence>
<dbReference type="EMBL" id="CP104874">
    <property type="protein sequence ID" value="WWF05086.1"/>
    <property type="molecule type" value="Genomic_DNA"/>
</dbReference>
<dbReference type="RefSeq" id="WP_338538182.1">
    <property type="nucleotide sequence ID" value="NZ_CP104874.1"/>
</dbReference>
<keyword evidence="2" id="KW-1185">Reference proteome</keyword>
<evidence type="ECO:0000313" key="1">
    <source>
        <dbReference type="EMBL" id="WWF05086.1"/>
    </source>
</evidence>